<dbReference type="OrthoDB" id="8444591at2"/>
<sequence length="169" mass="19141">MKNALFALFIQQTNPEMNIPAAILEFIQPAIVTEDLCLPQEYPTADTFEKFQEGYRYNAVTGASLIGTKPGDFLENWYVIAQNYFSDPFIVDLTEANQRFPVYYAPHGAGKWTLVKVADDISAFAQLLSGLTAVQDDKAAVFTYLEANTDLSIALWKEVYTNFEEKEWE</sequence>
<protein>
    <recommendedName>
        <fullName evidence="3">SMI1 / KNR4 family (SUKH-1)</fullName>
    </recommendedName>
</protein>
<evidence type="ECO:0008006" key="3">
    <source>
        <dbReference type="Google" id="ProtNLM"/>
    </source>
</evidence>
<reference evidence="2" key="1">
    <citation type="submission" date="2016-10" db="EMBL/GenBank/DDBJ databases">
        <authorList>
            <person name="Varghese N."/>
            <person name="Submissions S."/>
        </authorList>
    </citation>
    <scope>NUCLEOTIDE SEQUENCE [LARGE SCALE GENOMIC DNA]</scope>
    <source>
        <strain evidence="2">DSM 3695</strain>
    </source>
</reference>
<evidence type="ECO:0000313" key="1">
    <source>
        <dbReference type="EMBL" id="SEW52687.1"/>
    </source>
</evidence>
<name>A0A1I0S953_9BACT</name>
<organism evidence="1 2">
    <name type="scientific">Chitinophaga arvensicola</name>
    <dbReference type="NCBI Taxonomy" id="29529"/>
    <lineage>
        <taxon>Bacteria</taxon>
        <taxon>Pseudomonadati</taxon>
        <taxon>Bacteroidota</taxon>
        <taxon>Chitinophagia</taxon>
        <taxon>Chitinophagales</taxon>
        <taxon>Chitinophagaceae</taxon>
        <taxon>Chitinophaga</taxon>
    </lineage>
</organism>
<dbReference type="Proteomes" id="UP000199310">
    <property type="component" value="Unassembled WGS sequence"/>
</dbReference>
<dbReference type="AlphaFoldDB" id="A0A1I0S953"/>
<dbReference type="EMBL" id="FOJG01000002">
    <property type="protein sequence ID" value="SEW52687.1"/>
    <property type="molecule type" value="Genomic_DNA"/>
</dbReference>
<proteinExistence type="predicted"/>
<dbReference type="RefSeq" id="WP_089899392.1">
    <property type="nucleotide sequence ID" value="NZ_FOJG01000002.1"/>
</dbReference>
<keyword evidence="2" id="KW-1185">Reference proteome</keyword>
<accession>A0A1I0S953</accession>
<gene>
    <name evidence="1" type="ORF">SAMN04488122_5029</name>
</gene>
<evidence type="ECO:0000313" key="2">
    <source>
        <dbReference type="Proteomes" id="UP000199310"/>
    </source>
</evidence>
<dbReference type="STRING" id="29529.SAMN04488122_5029"/>